<dbReference type="GO" id="GO:0015074">
    <property type="term" value="P:DNA integration"/>
    <property type="evidence" value="ECO:0007669"/>
    <property type="project" value="InterPro"/>
</dbReference>
<dbReference type="EMBL" id="JACHHV010000030">
    <property type="protein sequence ID" value="MBB5888554.1"/>
    <property type="molecule type" value="Genomic_DNA"/>
</dbReference>
<accession>A0A841C880</accession>
<dbReference type="PANTHER" id="PTHR46889:SF4">
    <property type="entry name" value="TRANSPOSASE INSO FOR INSERTION SEQUENCE ELEMENT IS911B-RELATED"/>
    <property type="match status" value="1"/>
</dbReference>
<proteinExistence type="predicted"/>
<evidence type="ECO:0000313" key="2">
    <source>
        <dbReference type="EMBL" id="MBB5888554.1"/>
    </source>
</evidence>
<sequence>MLGKHKMVSIELNKIEVTSDCPYRLTFTSTRAYQMKNNVQILKSRRIIRSINRKENCHNNSTIKNFFGLLKQELYYGYTFTSFEELKQAIVNWIHYYDTHRVKEKLGWLSLTEYRLKMIQQQKTRT</sequence>
<dbReference type="InterPro" id="IPR050900">
    <property type="entry name" value="Transposase_IS3/IS150/IS904"/>
</dbReference>
<protein>
    <submittedName>
        <fullName evidence="2">Transposase InsO family protein</fullName>
    </submittedName>
</protein>
<comment type="caution">
    <text evidence="2">The sequence shown here is derived from an EMBL/GenBank/DDBJ whole genome shotgun (WGS) entry which is preliminary data.</text>
</comment>
<dbReference type="Proteomes" id="UP000562464">
    <property type="component" value="Unassembled WGS sequence"/>
</dbReference>
<feature type="domain" description="Integrase catalytic" evidence="1">
    <location>
        <begin position="65"/>
        <end position="116"/>
    </location>
</feature>
<organism evidence="2 3">
    <name type="scientific">Lactovum miscens</name>
    <dbReference type="NCBI Taxonomy" id="190387"/>
    <lineage>
        <taxon>Bacteria</taxon>
        <taxon>Bacillati</taxon>
        <taxon>Bacillota</taxon>
        <taxon>Bacilli</taxon>
        <taxon>Lactobacillales</taxon>
        <taxon>Streptococcaceae</taxon>
        <taxon>Lactovum</taxon>
    </lineage>
</organism>
<dbReference type="AlphaFoldDB" id="A0A841C880"/>
<reference evidence="2 3" key="1">
    <citation type="submission" date="2020-08" db="EMBL/GenBank/DDBJ databases">
        <title>Genomic Encyclopedia of Type Strains, Phase IV (KMG-IV): sequencing the most valuable type-strain genomes for metagenomic binning, comparative biology and taxonomic classification.</title>
        <authorList>
            <person name="Goeker M."/>
        </authorList>
    </citation>
    <scope>NUCLEOTIDE SEQUENCE [LARGE SCALE GENOMIC DNA]</scope>
    <source>
        <strain evidence="2 3">DSM 14925</strain>
    </source>
</reference>
<evidence type="ECO:0000313" key="3">
    <source>
        <dbReference type="Proteomes" id="UP000562464"/>
    </source>
</evidence>
<dbReference type="Pfam" id="PF13333">
    <property type="entry name" value="rve_2"/>
    <property type="match status" value="1"/>
</dbReference>
<keyword evidence="3" id="KW-1185">Reference proteome</keyword>
<dbReference type="RefSeq" id="WP_183540720.1">
    <property type="nucleotide sequence ID" value="NZ_JACHHV010000030.1"/>
</dbReference>
<dbReference type="InterPro" id="IPR001584">
    <property type="entry name" value="Integrase_cat-core"/>
</dbReference>
<dbReference type="InterPro" id="IPR012337">
    <property type="entry name" value="RNaseH-like_sf"/>
</dbReference>
<name>A0A841C880_9LACT</name>
<evidence type="ECO:0000259" key="1">
    <source>
        <dbReference type="Pfam" id="PF13333"/>
    </source>
</evidence>
<dbReference type="SUPFAM" id="SSF53098">
    <property type="entry name" value="Ribonuclease H-like"/>
    <property type="match status" value="1"/>
</dbReference>
<gene>
    <name evidence="2" type="ORF">HNQ37_001455</name>
</gene>
<dbReference type="PANTHER" id="PTHR46889">
    <property type="entry name" value="TRANSPOSASE INSF FOR INSERTION SEQUENCE IS3B-RELATED"/>
    <property type="match status" value="1"/>
</dbReference>